<protein>
    <recommendedName>
        <fullName evidence="9">Prokaryotic cytochrome C oxidase subunit IV family protein</fullName>
    </recommendedName>
</protein>
<evidence type="ECO:0000313" key="8">
    <source>
        <dbReference type="Proteomes" id="UP000215506"/>
    </source>
</evidence>
<evidence type="ECO:0000313" key="7">
    <source>
        <dbReference type="EMBL" id="OXR40366.1"/>
    </source>
</evidence>
<dbReference type="Pfam" id="PF03626">
    <property type="entry name" value="COX4_pro"/>
    <property type="match status" value="1"/>
</dbReference>
<dbReference type="AlphaFoldDB" id="A0A231GUT0"/>
<keyword evidence="5 6" id="KW-0472">Membrane</keyword>
<evidence type="ECO:0000256" key="2">
    <source>
        <dbReference type="ARBA" id="ARBA00022475"/>
    </source>
</evidence>
<comment type="subcellular location">
    <subcellularLocation>
        <location evidence="1">Cell membrane</location>
        <topology evidence="1">Multi-pass membrane protein</topology>
    </subcellularLocation>
</comment>
<reference evidence="7 8" key="1">
    <citation type="submission" date="2017-07" db="EMBL/GenBank/DDBJ databases">
        <title>First draft Genome Sequence of Nocardia cerradoensis isolated from human infection.</title>
        <authorList>
            <person name="Carrasco G."/>
        </authorList>
    </citation>
    <scope>NUCLEOTIDE SEQUENCE [LARGE SCALE GENOMIC DNA]</scope>
    <source>
        <strain evidence="7 8">CNM20130759</strain>
    </source>
</reference>
<name>A0A231GUT0_9NOCA</name>
<keyword evidence="8" id="KW-1185">Reference proteome</keyword>
<dbReference type="Proteomes" id="UP000215506">
    <property type="component" value="Unassembled WGS sequence"/>
</dbReference>
<evidence type="ECO:0000256" key="4">
    <source>
        <dbReference type="ARBA" id="ARBA00022989"/>
    </source>
</evidence>
<sequence>MVAPTDTSDAARHRRDKRFIIYSWAALTAITVLTWRLAPGHAEVHEGTGGKALVAAIVVLGMIKCRVITHSFMEVRRAPRWLGIVTDTWLVIVWAVLLGIYLY</sequence>
<evidence type="ECO:0008006" key="9">
    <source>
        <dbReference type="Google" id="ProtNLM"/>
    </source>
</evidence>
<keyword evidence="2" id="KW-1003">Cell membrane</keyword>
<feature type="transmembrane region" description="Helical" evidence="6">
    <location>
        <begin position="19"/>
        <end position="38"/>
    </location>
</feature>
<dbReference type="GO" id="GO:0005886">
    <property type="term" value="C:plasma membrane"/>
    <property type="evidence" value="ECO:0007669"/>
    <property type="project" value="UniProtKB-SubCell"/>
</dbReference>
<evidence type="ECO:0000256" key="3">
    <source>
        <dbReference type="ARBA" id="ARBA00022692"/>
    </source>
</evidence>
<keyword evidence="4 6" id="KW-1133">Transmembrane helix</keyword>
<evidence type="ECO:0000256" key="1">
    <source>
        <dbReference type="ARBA" id="ARBA00004651"/>
    </source>
</evidence>
<keyword evidence="3 6" id="KW-0812">Transmembrane</keyword>
<dbReference type="RefSeq" id="WP_094028176.1">
    <property type="nucleotide sequence ID" value="NZ_NGAF01000033.1"/>
</dbReference>
<feature type="transmembrane region" description="Helical" evidence="6">
    <location>
        <begin position="50"/>
        <end position="69"/>
    </location>
</feature>
<accession>A0A231GUT0</accession>
<comment type="caution">
    <text evidence="7">The sequence shown here is derived from an EMBL/GenBank/DDBJ whole genome shotgun (WGS) entry which is preliminary data.</text>
</comment>
<evidence type="ECO:0000256" key="5">
    <source>
        <dbReference type="ARBA" id="ARBA00023136"/>
    </source>
</evidence>
<proteinExistence type="predicted"/>
<gene>
    <name evidence="7" type="ORF">B7C42_07532</name>
</gene>
<dbReference type="EMBL" id="NGAF01000033">
    <property type="protein sequence ID" value="OXR40366.1"/>
    <property type="molecule type" value="Genomic_DNA"/>
</dbReference>
<dbReference type="InterPro" id="IPR005171">
    <property type="entry name" value="Cyt_c_oxidase_su4_prok"/>
</dbReference>
<evidence type="ECO:0000256" key="6">
    <source>
        <dbReference type="SAM" id="Phobius"/>
    </source>
</evidence>
<feature type="transmembrane region" description="Helical" evidence="6">
    <location>
        <begin position="81"/>
        <end position="102"/>
    </location>
</feature>
<organism evidence="7 8">
    <name type="scientific">Nocardia cerradoensis</name>
    <dbReference type="NCBI Taxonomy" id="85688"/>
    <lineage>
        <taxon>Bacteria</taxon>
        <taxon>Bacillati</taxon>
        <taxon>Actinomycetota</taxon>
        <taxon>Actinomycetes</taxon>
        <taxon>Mycobacteriales</taxon>
        <taxon>Nocardiaceae</taxon>
        <taxon>Nocardia</taxon>
    </lineage>
</organism>